<sequence>MEAYLRPEFLNSLGTVLQGVGTILGALAVCYAGYVGSSTINKWRTQKLEERKIEEAEKIVAAAYNARRHLSYMRSPYIAPQEFAEAERQLVTSGFELSNDPAQRKRLISAQVYYRRFEASHDKIVDLDARFPMARALFGDALEGALEKLGAQFNVLKAFIDIHAQFNPVADDIEFGKKIQAALVRGYPTEDKDEIARTVDDQIRIIESLCLPVLRLVAGKS</sequence>
<keyword evidence="1" id="KW-0812">Transmembrane</keyword>
<reference evidence="2 3" key="1">
    <citation type="submission" date="2019-04" db="EMBL/GenBank/DDBJ databases">
        <title>Complete genome sequence of Agrobacterium tumefaciens CFBP5877.</title>
        <authorList>
            <person name="Huang Y.-Y."/>
            <person name="Chiang H.-Y."/>
            <person name="Chou L."/>
            <person name="Lai E.-M."/>
            <person name="Kuo C.-H."/>
        </authorList>
    </citation>
    <scope>NUCLEOTIDE SEQUENCE [LARGE SCALE GENOMIC DNA]</scope>
    <source>
        <strain evidence="2 3">CFBP5877</strain>
    </source>
</reference>
<organism evidence="2 3">
    <name type="scientific">Agrobacterium tumefaciens</name>
    <dbReference type="NCBI Taxonomy" id="358"/>
    <lineage>
        <taxon>Bacteria</taxon>
        <taxon>Pseudomonadati</taxon>
        <taxon>Pseudomonadota</taxon>
        <taxon>Alphaproteobacteria</taxon>
        <taxon>Hyphomicrobiales</taxon>
        <taxon>Rhizobiaceae</taxon>
        <taxon>Rhizobium/Agrobacterium group</taxon>
        <taxon>Agrobacterium</taxon>
        <taxon>Agrobacterium tumefaciens complex</taxon>
    </lineage>
</organism>
<feature type="transmembrane region" description="Helical" evidence="1">
    <location>
        <begin position="12"/>
        <end position="34"/>
    </location>
</feature>
<gene>
    <name evidence="2" type="ORF">CFBP5877_18590</name>
</gene>
<name>A0AAE6BG17_AGRTU</name>
<dbReference type="Proteomes" id="UP000298579">
    <property type="component" value="Chromosome linear"/>
</dbReference>
<evidence type="ECO:0000256" key="1">
    <source>
        <dbReference type="SAM" id="Phobius"/>
    </source>
</evidence>
<proteinExistence type="predicted"/>
<keyword evidence="1" id="KW-0472">Membrane</keyword>
<keyword evidence="1" id="KW-1133">Transmembrane helix</keyword>
<evidence type="ECO:0000313" key="2">
    <source>
        <dbReference type="EMBL" id="QCL81151.1"/>
    </source>
</evidence>
<protein>
    <submittedName>
        <fullName evidence="2">Uncharacterized protein</fullName>
    </submittedName>
</protein>
<evidence type="ECO:0000313" key="3">
    <source>
        <dbReference type="Proteomes" id="UP000298579"/>
    </source>
</evidence>
<dbReference type="RefSeq" id="WP_137066354.1">
    <property type="nucleotide sequence ID" value="NZ_CP039898.1"/>
</dbReference>
<dbReference type="EMBL" id="CP039898">
    <property type="protein sequence ID" value="QCL81151.1"/>
    <property type="molecule type" value="Genomic_DNA"/>
</dbReference>
<dbReference type="AlphaFoldDB" id="A0AAE6BG17"/>
<accession>A0AAE6BG17</accession>